<evidence type="ECO:0000313" key="3">
    <source>
        <dbReference type="Proteomes" id="UP000190667"/>
    </source>
</evidence>
<dbReference type="AlphaFoldDB" id="A0A1S8Y745"/>
<name>A0A1S8Y745_9GAMM</name>
<accession>A0A1S8Y745</accession>
<dbReference type="Pfam" id="PF21722">
    <property type="entry name" value="Gly_rich_2"/>
    <property type="match status" value="1"/>
</dbReference>
<feature type="domain" description="Glycine-rich" evidence="1">
    <location>
        <begin position="173"/>
        <end position="358"/>
    </location>
</feature>
<comment type="caution">
    <text evidence="2">The sequence shown here is derived from an EMBL/GenBank/DDBJ whole genome shotgun (WGS) entry which is preliminary data.</text>
</comment>
<reference evidence="2 3" key="1">
    <citation type="submission" date="2016-12" db="EMBL/GenBank/DDBJ databases">
        <title>Izhakiella australiana sp. nov. of genus Izhakiella isolated from Australian desert.</title>
        <authorList>
            <person name="Ji M."/>
        </authorList>
    </citation>
    <scope>NUCLEOTIDE SEQUENCE [LARGE SCALE GENOMIC DNA]</scope>
    <source>
        <strain evidence="2 3">D4N98</strain>
    </source>
</reference>
<dbReference type="Proteomes" id="UP000190667">
    <property type="component" value="Unassembled WGS sequence"/>
</dbReference>
<protein>
    <recommendedName>
        <fullName evidence="1">Glycine-rich domain-containing protein</fullName>
    </recommendedName>
</protein>
<proteinExistence type="predicted"/>
<evidence type="ECO:0000313" key="2">
    <source>
        <dbReference type="EMBL" id="OON34676.1"/>
    </source>
</evidence>
<dbReference type="EMBL" id="MRUL01000038">
    <property type="protein sequence ID" value="OON34676.1"/>
    <property type="molecule type" value="Genomic_DNA"/>
</dbReference>
<keyword evidence="3" id="KW-1185">Reference proteome</keyword>
<dbReference type="STRING" id="1926881.BTJ39_23555"/>
<gene>
    <name evidence="2" type="ORF">BTJ39_23555</name>
</gene>
<sequence length="361" mass="35788">MGEKTVMAKNDFKAFATDANANITTQADYEELAALLTGFQSGKASSAQINKALRQASFIAAALAQYTADKSGQDVIDDGDIAAFIAKMSSAFSKDFQPLAATLTAISGLATGADTLAYFTGSKTAGQTPLTQTGRDIVGKTDIPSVLQYLGLVDSNGYSGRKINEQWITTSKTYTPTAGTKRIKVTITGGGGGGGGSFNSGGSTDNFSGAGGAAGSTGIKWFNIADITNFAVAIGSGGSEATKGGNSTFSGIIAVGGAPSQAVGVFASGGTGVAGTGADVNIAGGDGGDGQNGTRLLNGTGGASYWGGSRRSGQGAVSTPTIPKASVYGGGGGGAYDTQNFSTRFYGGAGADGICLIEEYA</sequence>
<evidence type="ECO:0000259" key="1">
    <source>
        <dbReference type="Pfam" id="PF21722"/>
    </source>
</evidence>
<organism evidence="2 3">
    <name type="scientific">Izhakiella australiensis</name>
    <dbReference type="NCBI Taxonomy" id="1926881"/>
    <lineage>
        <taxon>Bacteria</taxon>
        <taxon>Pseudomonadati</taxon>
        <taxon>Pseudomonadota</taxon>
        <taxon>Gammaproteobacteria</taxon>
        <taxon>Enterobacterales</taxon>
        <taxon>Erwiniaceae</taxon>
        <taxon>Izhakiella</taxon>
    </lineage>
</organism>
<dbReference type="InterPro" id="IPR049304">
    <property type="entry name" value="Gly_rich_dom"/>
</dbReference>